<dbReference type="Pfam" id="PF16953">
    <property type="entry name" value="PRORP"/>
    <property type="match status" value="1"/>
</dbReference>
<evidence type="ECO:0000256" key="5">
    <source>
        <dbReference type="ARBA" id="ARBA00012179"/>
    </source>
</evidence>
<evidence type="ECO:0000256" key="10">
    <source>
        <dbReference type="ARBA" id="ARBA00022801"/>
    </source>
</evidence>
<dbReference type="InterPro" id="IPR031595">
    <property type="entry name" value="PRORP_C"/>
</dbReference>
<evidence type="ECO:0000259" key="20">
    <source>
        <dbReference type="Pfam" id="PF17177"/>
    </source>
</evidence>
<feature type="domain" description="PROP1-like PPR" evidence="20">
    <location>
        <begin position="194"/>
        <end position="254"/>
    </location>
</feature>
<name>A0A1Y1HU08_KLENI</name>
<evidence type="ECO:0000256" key="8">
    <source>
        <dbReference type="ARBA" id="ARBA00022723"/>
    </source>
</evidence>
<feature type="compositionally biased region" description="Basic and acidic residues" evidence="18">
    <location>
        <begin position="200"/>
        <end position="209"/>
    </location>
</feature>
<evidence type="ECO:0000256" key="1">
    <source>
        <dbReference type="ARBA" id="ARBA00000928"/>
    </source>
</evidence>
<evidence type="ECO:0000256" key="12">
    <source>
        <dbReference type="ARBA" id="ARBA00022842"/>
    </source>
</evidence>
<dbReference type="GO" id="GO:0004526">
    <property type="term" value="F:ribonuclease P activity"/>
    <property type="evidence" value="ECO:0000318"/>
    <property type="project" value="GO_Central"/>
</dbReference>
<accession>A0A1Y1HU08</accession>
<evidence type="ECO:0000313" key="22">
    <source>
        <dbReference type="Proteomes" id="UP000054558"/>
    </source>
</evidence>
<evidence type="ECO:0000256" key="17">
    <source>
        <dbReference type="PROSITE-ProRule" id="PRU00708"/>
    </source>
</evidence>
<comment type="subcellular location">
    <subcellularLocation>
        <location evidence="3">Mitochondrion</location>
    </subcellularLocation>
</comment>
<proteinExistence type="inferred from homology"/>
<dbReference type="STRING" id="105231.A0A1Y1HU08"/>
<dbReference type="InterPro" id="IPR033495">
    <property type="entry name" value="MRPP3_PIN_dom"/>
</dbReference>
<dbReference type="GO" id="GO:0001682">
    <property type="term" value="P:tRNA 5'-leader removal"/>
    <property type="evidence" value="ECO:0000318"/>
    <property type="project" value="GO_Central"/>
</dbReference>
<comment type="cofactor">
    <cofactor evidence="2">
        <name>Mg(2+)</name>
        <dbReference type="ChEBI" id="CHEBI:18420"/>
    </cofactor>
</comment>
<dbReference type="PROSITE" id="PS51375">
    <property type="entry name" value="PPR"/>
    <property type="match status" value="1"/>
</dbReference>
<feature type="region of interest" description="Disordered" evidence="18">
    <location>
        <begin position="136"/>
        <end position="209"/>
    </location>
</feature>
<dbReference type="EMBL" id="DF237026">
    <property type="protein sequence ID" value="GAQ81322.1"/>
    <property type="molecule type" value="Genomic_DNA"/>
</dbReference>
<evidence type="ECO:0000256" key="3">
    <source>
        <dbReference type="ARBA" id="ARBA00004173"/>
    </source>
</evidence>
<comment type="catalytic activity">
    <reaction evidence="1">
        <text>Endonucleolytic cleavage of RNA, removing 5'-extranucleotides from tRNA precursor.</text>
        <dbReference type="EC" id="3.1.26.5"/>
    </reaction>
</comment>
<feature type="repeat" description="PPR" evidence="17">
    <location>
        <begin position="368"/>
        <end position="402"/>
    </location>
</feature>
<dbReference type="Proteomes" id="UP000054558">
    <property type="component" value="Unassembled WGS sequence"/>
</dbReference>
<dbReference type="Gene3D" id="1.25.40.10">
    <property type="entry name" value="Tetratricopeptide repeat domain"/>
    <property type="match status" value="1"/>
</dbReference>
<dbReference type="InterPro" id="IPR011990">
    <property type="entry name" value="TPR-like_helical_dom_sf"/>
</dbReference>
<dbReference type="GO" id="GO:0046872">
    <property type="term" value="F:metal ion binding"/>
    <property type="evidence" value="ECO:0007669"/>
    <property type="project" value="UniProtKB-KW"/>
</dbReference>
<evidence type="ECO:0000256" key="14">
    <source>
        <dbReference type="ARBA" id="ARBA00023128"/>
    </source>
</evidence>
<dbReference type="CDD" id="cd18718">
    <property type="entry name" value="PIN_PRORP"/>
    <property type="match status" value="1"/>
</dbReference>
<dbReference type="EC" id="3.1.26.5" evidence="5"/>
<feature type="domain" description="PRORP" evidence="19">
    <location>
        <begin position="497"/>
        <end position="712"/>
    </location>
</feature>
<dbReference type="Pfam" id="PF17177">
    <property type="entry name" value="PPR_long"/>
    <property type="match status" value="2"/>
</dbReference>
<gene>
    <name evidence="21" type="ORF">KFL_000770150</name>
</gene>
<dbReference type="PANTHER" id="PTHR13547">
    <property type="match status" value="1"/>
</dbReference>
<protein>
    <recommendedName>
        <fullName evidence="15">Mitochondrial ribonuclease P catalytic subunit</fullName>
        <ecNumber evidence="5">3.1.26.5</ecNumber>
    </recommendedName>
    <alternativeName>
        <fullName evidence="16">Mitochondrial ribonuclease P protein 3</fullName>
    </alternativeName>
</protein>
<evidence type="ECO:0000256" key="4">
    <source>
        <dbReference type="ARBA" id="ARBA00007626"/>
    </source>
</evidence>
<organism evidence="21 22">
    <name type="scientific">Klebsormidium nitens</name>
    <name type="common">Green alga</name>
    <name type="synonym">Ulothrix nitens</name>
    <dbReference type="NCBI Taxonomy" id="105231"/>
    <lineage>
        <taxon>Eukaryota</taxon>
        <taxon>Viridiplantae</taxon>
        <taxon>Streptophyta</taxon>
        <taxon>Klebsormidiophyceae</taxon>
        <taxon>Klebsormidiales</taxon>
        <taxon>Klebsormidiaceae</taxon>
        <taxon>Klebsormidium</taxon>
    </lineage>
</organism>
<keyword evidence="10" id="KW-0378">Hydrolase</keyword>
<evidence type="ECO:0000256" key="11">
    <source>
        <dbReference type="ARBA" id="ARBA00022833"/>
    </source>
</evidence>
<keyword evidence="7" id="KW-0540">Nuclease</keyword>
<evidence type="ECO:0000256" key="7">
    <source>
        <dbReference type="ARBA" id="ARBA00022722"/>
    </source>
</evidence>
<evidence type="ECO:0000256" key="18">
    <source>
        <dbReference type="SAM" id="MobiDB-lite"/>
    </source>
</evidence>
<evidence type="ECO:0000313" key="21">
    <source>
        <dbReference type="EMBL" id="GAQ81322.1"/>
    </source>
</evidence>
<dbReference type="OMA" id="CIDINPV"/>
<dbReference type="PANTHER" id="PTHR13547:SF1">
    <property type="entry name" value="MITOCHONDRIAL RIBONUCLEASE P CATALYTIC SUBUNIT"/>
    <property type="match status" value="1"/>
</dbReference>
<feature type="compositionally biased region" description="Basic and acidic residues" evidence="18">
    <location>
        <begin position="282"/>
        <end position="301"/>
    </location>
</feature>
<keyword evidence="14" id="KW-0496">Mitochondrion</keyword>
<comment type="similarity">
    <text evidence="4">Belongs to the PPR family. P subfamily.</text>
</comment>
<feature type="region of interest" description="Disordered" evidence="18">
    <location>
        <begin position="460"/>
        <end position="482"/>
    </location>
</feature>
<dbReference type="Gene3D" id="3.40.50.11980">
    <property type="match status" value="1"/>
</dbReference>
<dbReference type="GO" id="GO:0005739">
    <property type="term" value="C:mitochondrion"/>
    <property type="evidence" value="ECO:0007669"/>
    <property type="project" value="UniProtKB-SubCell"/>
</dbReference>
<keyword evidence="6" id="KW-0819">tRNA processing</keyword>
<reference evidence="21 22" key="1">
    <citation type="journal article" date="2014" name="Nat. Commun.">
        <title>Klebsormidium flaccidum genome reveals primary factors for plant terrestrial adaptation.</title>
        <authorList>
            <person name="Hori K."/>
            <person name="Maruyama F."/>
            <person name="Fujisawa T."/>
            <person name="Togashi T."/>
            <person name="Yamamoto N."/>
            <person name="Seo M."/>
            <person name="Sato S."/>
            <person name="Yamada T."/>
            <person name="Mori H."/>
            <person name="Tajima N."/>
            <person name="Moriyama T."/>
            <person name="Ikeuchi M."/>
            <person name="Watanabe M."/>
            <person name="Wada H."/>
            <person name="Kobayashi K."/>
            <person name="Saito M."/>
            <person name="Masuda T."/>
            <person name="Sasaki-Sekimoto Y."/>
            <person name="Mashiguchi K."/>
            <person name="Awai K."/>
            <person name="Shimojima M."/>
            <person name="Masuda S."/>
            <person name="Iwai M."/>
            <person name="Nobusawa T."/>
            <person name="Narise T."/>
            <person name="Kondo S."/>
            <person name="Saito H."/>
            <person name="Sato R."/>
            <person name="Murakawa M."/>
            <person name="Ihara Y."/>
            <person name="Oshima-Yamada Y."/>
            <person name="Ohtaka K."/>
            <person name="Satoh M."/>
            <person name="Sonobe K."/>
            <person name="Ishii M."/>
            <person name="Ohtani R."/>
            <person name="Kanamori-Sato M."/>
            <person name="Honoki R."/>
            <person name="Miyazaki D."/>
            <person name="Mochizuki H."/>
            <person name="Umetsu J."/>
            <person name="Higashi K."/>
            <person name="Shibata D."/>
            <person name="Kamiya Y."/>
            <person name="Sato N."/>
            <person name="Nakamura Y."/>
            <person name="Tabata S."/>
            <person name="Ida S."/>
            <person name="Kurokawa K."/>
            <person name="Ohta H."/>
        </authorList>
    </citation>
    <scope>NUCLEOTIDE SEQUENCE [LARGE SCALE GENOMIC DNA]</scope>
    <source>
        <strain evidence="21 22">NIES-2285</strain>
    </source>
</reference>
<keyword evidence="11" id="KW-0862">Zinc</keyword>
<dbReference type="InterPro" id="IPR002885">
    <property type="entry name" value="PPR_rpt"/>
</dbReference>
<evidence type="ECO:0000256" key="2">
    <source>
        <dbReference type="ARBA" id="ARBA00001946"/>
    </source>
</evidence>
<keyword evidence="22" id="KW-1185">Reference proteome</keyword>
<keyword evidence="9" id="KW-0677">Repeat</keyword>
<evidence type="ECO:0000256" key="16">
    <source>
        <dbReference type="ARBA" id="ARBA00044559"/>
    </source>
</evidence>
<evidence type="ECO:0000256" key="9">
    <source>
        <dbReference type="ARBA" id="ARBA00022737"/>
    </source>
</evidence>
<feature type="domain" description="PROP1-like PPR" evidence="20">
    <location>
        <begin position="313"/>
        <end position="455"/>
    </location>
</feature>
<dbReference type="OrthoDB" id="46913at2759"/>
<keyword evidence="12" id="KW-0460">Magnesium</keyword>
<evidence type="ECO:0000256" key="15">
    <source>
        <dbReference type="ARBA" id="ARBA00044536"/>
    </source>
</evidence>
<sequence>MWLLRVPRAFQSLCSFVAKHVAPCAEMQSAAALPLAGLSNNVRTFKSLGGPSEIFTQARIWKGGLLSSLEKPAFLGDLPSRKTRAGRLVSHDRLSKRKGNKSLEWRRARESWLHRLSAGQAVPAAKLHELLVSEPQELQKTTLRPQKGELQKTTPRPQKATPKPYHQPSLDSRKPPQPRSPKEAQRMENPNQNKRKRKHQGPESEWRGKLDMCTKLRDVGGALRLVQEGVDGGFRFQARNFNQVLYLCAAAASGEPEVGGPEASEKGDIAGTSENGGIAGATDDRGVLEAAERGSGEDTRQGSEGTDGDAGSSVIDKGWEVYELMQQQGVTPNEATFTSMARIAAVSGDGDRAFALVKQMSAAGISGRLRSYGPTLAAFAKAGRLEDAFEVDEHMLAAGVEPLEAELAALLSVSAESGRADKVYALLHRLRVTVKLVSPETIAILERWFSSEAASAHASGSFSPEEIKSAAEKATGGGWHGKGWLGNGAWTVEKRRIESNGRCSTSGETLAAVDLDPAEREGFAGAVARLACEREQQPDDFRNFQRWLDEQGEMFAVVDAANVGLYKRVHSDGSMAWPQVDTVMSGMKELDPSGRWPLLVLHQRRTKGAPATRALKAYRDESRFYGTPYGSNDDWYWLYAAVKKNCYLVTNDEMRDHIFQLLGDNFFPKWKERHQVRFTMHEDGDLFELPPPFSTCIQESLEGSWYFPIRDSDEWLCCHRRRPTDQDTALKP</sequence>
<keyword evidence="8" id="KW-0479">Metal-binding</keyword>
<evidence type="ECO:0000256" key="13">
    <source>
        <dbReference type="ARBA" id="ARBA00022946"/>
    </source>
</evidence>
<dbReference type="InterPro" id="IPR033443">
    <property type="entry name" value="PROP1-like_PPR_dom"/>
</dbReference>
<keyword evidence="13" id="KW-0809">Transit peptide</keyword>
<feature type="region of interest" description="Disordered" evidence="18">
    <location>
        <begin position="254"/>
        <end position="312"/>
    </location>
</feature>
<dbReference type="AlphaFoldDB" id="A0A1Y1HU08"/>
<evidence type="ECO:0000259" key="19">
    <source>
        <dbReference type="Pfam" id="PF16953"/>
    </source>
</evidence>
<evidence type="ECO:0000256" key="6">
    <source>
        <dbReference type="ARBA" id="ARBA00022694"/>
    </source>
</evidence>